<keyword evidence="5 7" id="KW-0548">Nucleotidyltransferase</keyword>
<evidence type="ECO:0000256" key="4">
    <source>
        <dbReference type="ARBA" id="ARBA00022679"/>
    </source>
</evidence>
<dbReference type="PROSITE" id="PS01295">
    <property type="entry name" value="ISPD"/>
    <property type="match status" value="1"/>
</dbReference>
<dbReference type="InterPro" id="IPR034683">
    <property type="entry name" value="IspD/TarI"/>
</dbReference>
<dbReference type="Proteomes" id="UP001556040">
    <property type="component" value="Unassembled WGS sequence"/>
</dbReference>
<dbReference type="CDD" id="cd02516">
    <property type="entry name" value="CDP-ME_synthetase"/>
    <property type="match status" value="1"/>
</dbReference>
<dbReference type="RefSeq" id="WP_367780184.1">
    <property type="nucleotide sequence ID" value="NZ_JBFMIA010000014.1"/>
</dbReference>
<dbReference type="InterPro" id="IPR050088">
    <property type="entry name" value="IspD/TarI_cytidylyltransf_bact"/>
</dbReference>
<evidence type="ECO:0000256" key="7">
    <source>
        <dbReference type="HAMAP-Rule" id="MF_00108"/>
    </source>
</evidence>
<dbReference type="InterPro" id="IPR018294">
    <property type="entry name" value="ISPD_synthase_CS"/>
</dbReference>
<dbReference type="PANTHER" id="PTHR32125">
    <property type="entry name" value="2-C-METHYL-D-ERYTHRITOL 4-PHOSPHATE CYTIDYLYLTRANSFERASE, CHLOROPLASTIC"/>
    <property type="match status" value="1"/>
</dbReference>
<protein>
    <recommendedName>
        <fullName evidence="7">2-C-methyl-D-erythritol 4-phosphate cytidylyltransferase</fullName>
        <ecNumber evidence="7">2.7.7.60</ecNumber>
    </recommendedName>
    <alternativeName>
        <fullName evidence="7">4-diphosphocytidyl-2C-methyl-D-erythritol synthase</fullName>
    </alternativeName>
    <alternativeName>
        <fullName evidence="7">MEP cytidylyltransferase</fullName>
        <shortName evidence="7">MCT</shortName>
    </alternativeName>
</protein>
<feature type="site" description="Positions MEP for the nucleophilic attack" evidence="7">
    <location>
        <position position="151"/>
    </location>
</feature>
<comment type="function">
    <text evidence="7">Catalyzes the formation of 4-diphosphocytidyl-2-C-methyl-D-erythritol from CTP and 2-C-methyl-D-erythritol 4-phosphate (MEP).</text>
</comment>
<dbReference type="Gene3D" id="3.90.550.10">
    <property type="entry name" value="Spore Coat Polysaccharide Biosynthesis Protein SpsA, Chain A"/>
    <property type="match status" value="1"/>
</dbReference>
<organism evidence="8 9">
    <name type="scientific">Jeotgalibacillus marinus</name>
    <dbReference type="NCBI Taxonomy" id="86667"/>
    <lineage>
        <taxon>Bacteria</taxon>
        <taxon>Bacillati</taxon>
        <taxon>Bacillota</taxon>
        <taxon>Bacilli</taxon>
        <taxon>Bacillales</taxon>
        <taxon>Caryophanaceae</taxon>
        <taxon>Jeotgalibacillus</taxon>
    </lineage>
</organism>
<gene>
    <name evidence="7 8" type="primary">ispD</name>
    <name evidence="8" type="ORF">AB1471_12910</name>
</gene>
<dbReference type="InterPro" id="IPR029044">
    <property type="entry name" value="Nucleotide-diphossugar_trans"/>
</dbReference>
<dbReference type="PANTHER" id="PTHR32125:SF4">
    <property type="entry name" value="2-C-METHYL-D-ERYTHRITOL 4-PHOSPHATE CYTIDYLYLTRANSFERASE, CHLOROPLASTIC"/>
    <property type="match status" value="1"/>
</dbReference>
<dbReference type="HAMAP" id="MF_00108">
    <property type="entry name" value="IspD"/>
    <property type="match status" value="1"/>
</dbReference>
<keyword evidence="6 7" id="KW-0414">Isoprene biosynthesis</keyword>
<dbReference type="EC" id="2.7.7.60" evidence="7"/>
<keyword evidence="4 7" id="KW-0808">Transferase</keyword>
<proteinExistence type="inferred from homology"/>
<keyword evidence="9" id="KW-1185">Reference proteome</keyword>
<comment type="similarity">
    <text evidence="3 7">Belongs to the IspD/TarI cytidylyltransferase family. IspD subfamily.</text>
</comment>
<dbReference type="InterPro" id="IPR001228">
    <property type="entry name" value="IspD"/>
</dbReference>
<evidence type="ECO:0000256" key="2">
    <source>
        <dbReference type="ARBA" id="ARBA00004787"/>
    </source>
</evidence>
<comment type="pathway">
    <text evidence="2 7">Isoprenoid biosynthesis; isopentenyl diphosphate biosynthesis via DXP pathway; isopentenyl diphosphate from 1-deoxy-D-xylulose 5-phosphate: step 2/6.</text>
</comment>
<accession>A0ABV3Q620</accession>
<feature type="site" description="Positions MEP for the nucleophilic attack" evidence="7">
    <location>
        <position position="207"/>
    </location>
</feature>
<feature type="site" description="Transition state stabilizer" evidence="7">
    <location>
        <position position="15"/>
    </location>
</feature>
<evidence type="ECO:0000313" key="9">
    <source>
        <dbReference type="Proteomes" id="UP001556040"/>
    </source>
</evidence>
<comment type="caution">
    <text evidence="8">The sequence shown here is derived from an EMBL/GenBank/DDBJ whole genome shotgun (WGS) entry which is preliminary data.</text>
</comment>
<evidence type="ECO:0000256" key="3">
    <source>
        <dbReference type="ARBA" id="ARBA00009789"/>
    </source>
</evidence>
<dbReference type="EMBL" id="JBFMIA010000014">
    <property type="protein sequence ID" value="MEW9502691.1"/>
    <property type="molecule type" value="Genomic_DNA"/>
</dbReference>
<name>A0ABV3Q620_9BACL</name>
<evidence type="ECO:0000256" key="5">
    <source>
        <dbReference type="ARBA" id="ARBA00022695"/>
    </source>
</evidence>
<comment type="catalytic activity">
    <reaction evidence="1 7">
        <text>2-C-methyl-D-erythritol 4-phosphate + CTP + H(+) = 4-CDP-2-C-methyl-D-erythritol + diphosphate</text>
        <dbReference type="Rhea" id="RHEA:13429"/>
        <dbReference type="ChEBI" id="CHEBI:15378"/>
        <dbReference type="ChEBI" id="CHEBI:33019"/>
        <dbReference type="ChEBI" id="CHEBI:37563"/>
        <dbReference type="ChEBI" id="CHEBI:57823"/>
        <dbReference type="ChEBI" id="CHEBI:58262"/>
        <dbReference type="EC" id="2.7.7.60"/>
    </reaction>
</comment>
<evidence type="ECO:0000313" key="8">
    <source>
        <dbReference type="EMBL" id="MEW9502691.1"/>
    </source>
</evidence>
<dbReference type="NCBIfam" id="TIGR00453">
    <property type="entry name" value="ispD"/>
    <property type="match status" value="1"/>
</dbReference>
<evidence type="ECO:0000256" key="1">
    <source>
        <dbReference type="ARBA" id="ARBA00001282"/>
    </source>
</evidence>
<dbReference type="Pfam" id="PF01128">
    <property type="entry name" value="IspD"/>
    <property type="match status" value="1"/>
</dbReference>
<evidence type="ECO:0000256" key="6">
    <source>
        <dbReference type="ARBA" id="ARBA00023229"/>
    </source>
</evidence>
<dbReference type="GO" id="GO:0050518">
    <property type="term" value="F:2-C-methyl-D-erythritol 4-phosphate cytidylyltransferase activity"/>
    <property type="evidence" value="ECO:0007669"/>
    <property type="project" value="UniProtKB-EC"/>
</dbReference>
<reference evidence="8 9" key="1">
    <citation type="journal article" date="1979" name="Int. J. Syst. Evol. Microbiol.">
        <title>Bacillus globisporus subsp. marinus subsp. nov.</title>
        <authorList>
            <person name="Liu H."/>
        </authorList>
    </citation>
    <scope>NUCLEOTIDE SEQUENCE [LARGE SCALE GENOMIC DNA]</scope>
    <source>
        <strain evidence="8 9">DSM 1297</strain>
    </source>
</reference>
<sequence>MEYEVVIPAAGQGKRMGADRNKLLLEVEGKPIIIHTLEVFEKDVNCLGIILAIHASDREELVSLFNQFNICKVIHTVEGGRERQQSVHNALKKASCDIVLVHDGARPFIQPSTIQKLVQTANDSGAAIAAVPVKDTIKVVRKGTVDKTIERSSLWSIQTPQAFRLSMIIKAYDEAELDGVMGTDDASLVEKMGEKIQVVEADYDNIKLTTKEDLIFAEAIFKKRRRS</sequence>
<dbReference type="SUPFAM" id="SSF53448">
    <property type="entry name" value="Nucleotide-diphospho-sugar transferases"/>
    <property type="match status" value="1"/>
</dbReference>
<feature type="site" description="Transition state stabilizer" evidence="7">
    <location>
        <position position="22"/>
    </location>
</feature>